<protein>
    <recommendedName>
        <fullName evidence="1">VWFA domain-containing protein</fullName>
    </recommendedName>
</protein>
<organism evidence="2 3">
    <name type="scientific">Colletotrichum higginsianum (strain IMI 349063)</name>
    <name type="common">Crucifer anthracnose fungus</name>
    <dbReference type="NCBI Taxonomy" id="759273"/>
    <lineage>
        <taxon>Eukaryota</taxon>
        <taxon>Fungi</taxon>
        <taxon>Dikarya</taxon>
        <taxon>Ascomycota</taxon>
        <taxon>Pezizomycotina</taxon>
        <taxon>Sordariomycetes</taxon>
        <taxon>Hypocreomycetidae</taxon>
        <taxon>Glomerellales</taxon>
        <taxon>Glomerellaceae</taxon>
        <taxon>Colletotrichum</taxon>
        <taxon>Colletotrichum destructivum species complex</taxon>
    </lineage>
</organism>
<dbReference type="Pfam" id="PF13519">
    <property type="entry name" value="VWA_2"/>
    <property type="match status" value="1"/>
</dbReference>
<dbReference type="InterPro" id="IPR051266">
    <property type="entry name" value="CLCR"/>
</dbReference>
<dbReference type="PROSITE" id="PS50234">
    <property type="entry name" value="VWFA"/>
    <property type="match status" value="1"/>
</dbReference>
<dbReference type="Proteomes" id="UP000007174">
    <property type="component" value="Unassembled WGS sequence"/>
</dbReference>
<name>H1VGR8_COLHI</name>
<dbReference type="STRING" id="759273.H1VGR8"/>
<dbReference type="PANTHER" id="PTHR10579">
    <property type="entry name" value="CALCIUM-ACTIVATED CHLORIDE CHANNEL REGULATOR"/>
    <property type="match status" value="1"/>
</dbReference>
<dbReference type="PANTHER" id="PTHR10579:SF156">
    <property type="entry name" value="VWFA DOMAIN-CONTAINING PROTEIN"/>
    <property type="match status" value="1"/>
</dbReference>
<dbReference type="Gene3D" id="3.40.50.410">
    <property type="entry name" value="von Willebrand factor, type A domain"/>
    <property type="match status" value="1"/>
</dbReference>
<sequence length="127" mass="13867">DGLIAKITPPKQPVKPIVHVPCDIVLVIDVSGSMGCNAPVPANPGEETENYGLSVLDLVKHAARTILETMDDGDRLGIVTFASKAKSRMANRMRPTREYRWANGQVVSTKYSWTFGSRSLTVAKINE</sequence>
<evidence type="ECO:0000313" key="2">
    <source>
        <dbReference type="EMBL" id="CCF39421.1"/>
    </source>
</evidence>
<dbReference type="eggNOG" id="ENOG502REND">
    <property type="taxonomic scope" value="Eukaryota"/>
</dbReference>
<dbReference type="EMBL" id="CACQ02003487">
    <property type="protein sequence ID" value="CCF39421.1"/>
    <property type="molecule type" value="Genomic_DNA"/>
</dbReference>
<evidence type="ECO:0000259" key="1">
    <source>
        <dbReference type="PROSITE" id="PS50234"/>
    </source>
</evidence>
<dbReference type="InterPro" id="IPR002035">
    <property type="entry name" value="VWF_A"/>
</dbReference>
<evidence type="ECO:0000313" key="3">
    <source>
        <dbReference type="Proteomes" id="UP000007174"/>
    </source>
</evidence>
<reference evidence="3" key="1">
    <citation type="journal article" date="2012" name="Nat. Genet.">
        <title>Lifestyle transitions in plant pathogenic Colletotrichum fungi deciphered by genome and transcriptome analyses.</title>
        <authorList>
            <person name="O'Connell R.J."/>
            <person name="Thon M.R."/>
            <person name="Hacquard S."/>
            <person name="Amyotte S.G."/>
            <person name="Kleemann J."/>
            <person name="Torres M.F."/>
            <person name="Damm U."/>
            <person name="Buiate E.A."/>
            <person name="Epstein L."/>
            <person name="Alkan N."/>
            <person name="Altmueller J."/>
            <person name="Alvarado-Balderrama L."/>
            <person name="Bauser C.A."/>
            <person name="Becker C."/>
            <person name="Birren B.W."/>
            <person name="Chen Z."/>
            <person name="Choi J."/>
            <person name="Crouch J.A."/>
            <person name="Duvick J.P."/>
            <person name="Farman M.A."/>
            <person name="Gan P."/>
            <person name="Heiman D."/>
            <person name="Henrissat B."/>
            <person name="Howard R.J."/>
            <person name="Kabbage M."/>
            <person name="Koch C."/>
            <person name="Kracher B."/>
            <person name="Kubo Y."/>
            <person name="Law A.D."/>
            <person name="Lebrun M.-H."/>
            <person name="Lee Y.-H."/>
            <person name="Miyara I."/>
            <person name="Moore N."/>
            <person name="Neumann U."/>
            <person name="Nordstroem K."/>
            <person name="Panaccione D.G."/>
            <person name="Panstruga R."/>
            <person name="Place M."/>
            <person name="Proctor R.H."/>
            <person name="Prusky D."/>
            <person name="Rech G."/>
            <person name="Reinhardt R."/>
            <person name="Rollins J.A."/>
            <person name="Rounsley S."/>
            <person name="Schardl C.L."/>
            <person name="Schwartz D.C."/>
            <person name="Shenoy N."/>
            <person name="Shirasu K."/>
            <person name="Sikhakolli U.R."/>
            <person name="Stueber K."/>
            <person name="Sukno S.A."/>
            <person name="Sweigard J.A."/>
            <person name="Takano Y."/>
            <person name="Takahara H."/>
            <person name="Trail F."/>
            <person name="van der Does H.C."/>
            <person name="Voll L.M."/>
            <person name="Will I."/>
            <person name="Young S."/>
            <person name="Zeng Q."/>
            <person name="Zhang J."/>
            <person name="Zhou S."/>
            <person name="Dickman M.B."/>
            <person name="Schulze-Lefert P."/>
            <person name="Ver Loren van Themaat E."/>
            <person name="Ma L.-J."/>
            <person name="Vaillancourt L.J."/>
        </authorList>
    </citation>
    <scope>NUCLEOTIDE SEQUENCE [LARGE SCALE GENOMIC DNA]</scope>
    <source>
        <strain evidence="3">IMI 349063</strain>
    </source>
</reference>
<proteinExistence type="predicted"/>
<feature type="domain" description="VWFA" evidence="1">
    <location>
        <begin position="23"/>
        <end position="86"/>
    </location>
</feature>
<gene>
    <name evidence="2" type="ORF">CH063_10260</name>
</gene>
<dbReference type="SUPFAM" id="SSF53300">
    <property type="entry name" value="vWA-like"/>
    <property type="match status" value="1"/>
</dbReference>
<dbReference type="HOGENOM" id="CLU_1975736_0_0_1"/>
<dbReference type="InterPro" id="IPR036465">
    <property type="entry name" value="vWFA_dom_sf"/>
</dbReference>
<dbReference type="VEuPathDB" id="FungiDB:CH63R_06824"/>
<accession>H1VGR8</accession>
<dbReference type="AlphaFoldDB" id="H1VGR8"/>
<feature type="non-terminal residue" evidence="2">
    <location>
        <position position="127"/>
    </location>
</feature>